<accession>A0A834SP56</accession>
<sequence length="31" mass="3605">MAHSMNAYPYTGEKTVWPRIKLEQTLIPSEL</sequence>
<name>A0A834SP56_9FABA</name>
<evidence type="ECO:0000313" key="1">
    <source>
        <dbReference type="EMBL" id="KAF7807282.1"/>
    </source>
</evidence>
<organism evidence="1 2">
    <name type="scientific">Senna tora</name>
    <dbReference type="NCBI Taxonomy" id="362788"/>
    <lineage>
        <taxon>Eukaryota</taxon>
        <taxon>Viridiplantae</taxon>
        <taxon>Streptophyta</taxon>
        <taxon>Embryophyta</taxon>
        <taxon>Tracheophyta</taxon>
        <taxon>Spermatophyta</taxon>
        <taxon>Magnoliopsida</taxon>
        <taxon>eudicotyledons</taxon>
        <taxon>Gunneridae</taxon>
        <taxon>Pentapetalae</taxon>
        <taxon>rosids</taxon>
        <taxon>fabids</taxon>
        <taxon>Fabales</taxon>
        <taxon>Fabaceae</taxon>
        <taxon>Caesalpinioideae</taxon>
        <taxon>Cassia clade</taxon>
        <taxon>Senna</taxon>
    </lineage>
</organism>
<comment type="caution">
    <text evidence="1">The sequence shown here is derived from an EMBL/GenBank/DDBJ whole genome shotgun (WGS) entry which is preliminary data.</text>
</comment>
<protein>
    <submittedName>
        <fullName evidence="1">Uncharacterized protein</fullName>
    </submittedName>
</protein>
<dbReference type="Proteomes" id="UP000634136">
    <property type="component" value="Unassembled WGS sequence"/>
</dbReference>
<dbReference type="AlphaFoldDB" id="A0A834SP56"/>
<dbReference type="EMBL" id="JAAIUW010000012">
    <property type="protein sequence ID" value="KAF7807282.1"/>
    <property type="molecule type" value="Genomic_DNA"/>
</dbReference>
<gene>
    <name evidence="1" type="ORF">G2W53_039443</name>
</gene>
<evidence type="ECO:0000313" key="2">
    <source>
        <dbReference type="Proteomes" id="UP000634136"/>
    </source>
</evidence>
<keyword evidence="2" id="KW-1185">Reference proteome</keyword>
<proteinExistence type="predicted"/>
<reference evidence="1" key="1">
    <citation type="submission" date="2020-09" db="EMBL/GenBank/DDBJ databases">
        <title>Genome-Enabled Discovery of Anthraquinone Biosynthesis in Senna tora.</title>
        <authorList>
            <person name="Kang S.-H."/>
            <person name="Pandey R.P."/>
            <person name="Lee C.-M."/>
            <person name="Sim J.-S."/>
            <person name="Jeong J.-T."/>
            <person name="Choi B.-S."/>
            <person name="Jung M."/>
            <person name="Ginzburg D."/>
            <person name="Zhao K."/>
            <person name="Won S.Y."/>
            <person name="Oh T.-J."/>
            <person name="Yu Y."/>
            <person name="Kim N.-H."/>
            <person name="Lee O.R."/>
            <person name="Lee T.-H."/>
            <person name="Bashyal P."/>
            <person name="Kim T.-S."/>
            <person name="Lee W.-H."/>
            <person name="Kawkins C."/>
            <person name="Kim C.-K."/>
            <person name="Kim J.S."/>
            <person name="Ahn B.O."/>
            <person name="Rhee S.Y."/>
            <person name="Sohng J.K."/>
        </authorList>
    </citation>
    <scope>NUCLEOTIDE SEQUENCE</scope>
    <source>
        <tissue evidence="1">Leaf</tissue>
    </source>
</reference>